<name>A0ACC2UTW9_9FUNG</name>
<dbReference type="EC" id="2.4.1.34" evidence="1"/>
<evidence type="ECO:0000313" key="1">
    <source>
        <dbReference type="EMBL" id="KAJ9090565.1"/>
    </source>
</evidence>
<accession>A0ACC2UTW9</accession>
<protein>
    <submittedName>
        <fullName evidence="1">1,3-beta-D-glucan synthase</fullName>
        <ecNumber evidence="1">2.4.1.34</ecNumber>
    </submittedName>
</protein>
<keyword evidence="2" id="KW-1185">Reference proteome</keyword>
<sequence>MYQPFREFFCKVIELSLFSADFVLGHFLLLMLFPLTLIPLIDQWHTTMLFWLRPSKQMRTPIYSIKQNRRRRRHYVTYLILFLAIQMILLSLFVAPSIAGKYVKFNLASIDFVKRQLI</sequence>
<dbReference type="EMBL" id="QTSX02000002">
    <property type="protein sequence ID" value="KAJ9090565.1"/>
    <property type="molecule type" value="Genomic_DNA"/>
</dbReference>
<keyword evidence="1" id="KW-0808">Transferase</keyword>
<evidence type="ECO:0000313" key="2">
    <source>
        <dbReference type="Proteomes" id="UP001165960"/>
    </source>
</evidence>
<organism evidence="1 2">
    <name type="scientific">Entomophthora muscae</name>
    <dbReference type="NCBI Taxonomy" id="34485"/>
    <lineage>
        <taxon>Eukaryota</taxon>
        <taxon>Fungi</taxon>
        <taxon>Fungi incertae sedis</taxon>
        <taxon>Zoopagomycota</taxon>
        <taxon>Entomophthoromycotina</taxon>
        <taxon>Entomophthoromycetes</taxon>
        <taxon>Entomophthorales</taxon>
        <taxon>Entomophthoraceae</taxon>
        <taxon>Entomophthora</taxon>
    </lineage>
</organism>
<keyword evidence="1" id="KW-0328">Glycosyltransferase</keyword>
<reference evidence="1" key="1">
    <citation type="submission" date="2022-04" db="EMBL/GenBank/DDBJ databases">
        <title>Genome of the entomopathogenic fungus Entomophthora muscae.</title>
        <authorList>
            <person name="Elya C."/>
            <person name="Lovett B.R."/>
            <person name="Lee E."/>
            <person name="Macias A.M."/>
            <person name="Hajek A.E."/>
            <person name="De Bivort B.L."/>
            <person name="Kasson M.T."/>
            <person name="De Fine Licht H.H."/>
            <person name="Stajich J.E."/>
        </authorList>
    </citation>
    <scope>NUCLEOTIDE SEQUENCE</scope>
    <source>
        <strain evidence="1">Berkeley</strain>
    </source>
</reference>
<comment type="caution">
    <text evidence="1">The sequence shown here is derived from an EMBL/GenBank/DDBJ whole genome shotgun (WGS) entry which is preliminary data.</text>
</comment>
<proteinExistence type="predicted"/>
<gene>
    <name evidence="1" type="primary">FKS1_2</name>
    <name evidence="1" type="ORF">DSO57_1001019</name>
</gene>
<dbReference type="Proteomes" id="UP001165960">
    <property type="component" value="Unassembled WGS sequence"/>
</dbReference>